<keyword evidence="3" id="KW-1185">Reference proteome</keyword>
<dbReference type="GO" id="GO:0009251">
    <property type="term" value="P:glucan catabolic process"/>
    <property type="evidence" value="ECO:0007669"/>
    <property type="project" value="TreeGrafter"/>
</dbReference>
<gene>
    <name evidence="2" type="ORF">CI109_100734</name>
</gene>
<dbReference type="Gene3D" id="2.60.120.200">
    <property type="match status" value="1"/>
</dbReference>
<evidence type="ECO:0000313" key="3">
    <source>
        <dbReference type="Proteomes" id="UP000322225"/>
    </source>
</evidence>
<protein>
    <recommendedName>
        <fullName evidence="1">GH16 domain-containing protein</fullName>
    </recommendedName>
</protein>
<organism evidence="2 3">
    <name type="scientific">Kwoniella shandongensis</name>
    <dbReference type="NCBI Taxonomy" id="1734106"/>
    <lineage>
        <taxon>Eukaryota</taxon>
        <taxon>Fungi</taxon>
        <taxon>Dikarya</taxon>
        <taxon>Basidiomycota</taxon>
        <taxon>Agaricomycotina</taxon>
        <taxon>Tremellomycetes</taxon>
        <taxon>Tremellales</taxon>
        <taxon>Cryptococcaceae</taxon>
        <taxon>Kwoniella</taxon>
    </lineage>
</organism>
<dbReference type="KEGG" id="ksn:43592692"/>
<dbReference type="RefSeq" id="XP_065822910.1">
    <property type="nucleotide sequence ID" value="XM_065966838.1"/>
</dbReference>
<dbReference type="EMBL" id="CP144052">
    <property type="protein sequence ID" value="WWD16308.1"/>
    <property type="molecule type" value="Genomic_DNA"/>
</dbReference>
<proteinExistence type="predicted"/>
<evidence type="ECO:0000313" key="2">
    <source>
        <dbReference type="EMBL" id="WWD16308.1"/>
    </source>
</evidence>
<dbReference type="PROSITE" id="PS51762">
    <property type="entry name" value="GH16_2"/>
    <property type="match status" value="1"/>
</dbReference>
<dbReference type="InterPro" id="IPR000757">
    <property type="entry name" value="Beta-glucanase-like"/>
</dbReference>
<evidence type="ECO:0000259" key="1">
    <source>
        <dbReference type="PROSITE" id="PS51762"/>
    </source>
</evidence>
<dbReference type="GO" id="GO:0004553">
    <property type="term" value="F:hydrolase activity, hydrolyzing O-glycosyl compounds"/>
    <property type="evidence" value="ECO:0007669"/>
    <property type="project" value="InterPro"/>
</dbReference>
<dbReference type="AlphaFoldDB" id="A0AAJ8LD20"/>
<feature type="domain" description="GH16" evidence="1">
    <location>
        <begin position="92"/>
        <end position="356"/>
    </location>
</feature>
<reference evidence="2" key="2">
    <citation type="submission" date="2024-01" db="EMBL/GenBank/DDBJ databases">
        <title>Comparative genomics of Cryptococcus and Kwoniella reveals pathogenesis evolution and contrasting modes of karyotype evolution via chromosome fusion or intercentromeric recombination.</title>
        <authorList>
            <person name="Coelho M.A."/>
            <person name="David-Palma M."/>
            <person name="Shea T."/>
            <person name="Bowers K."/>
            <person name="McGinley-Smith S."/>
            <person name="Mohammad A.W."/>
            <person name="Gnirke A."/>
            <person name="Yurkov A.M."/>
            <person name="Nowrousian M."/>
            <person name="Sun S."/>
            <person name="Cuomo C.A."/>
            <person name="Heitman J."/>
        </authorList>
    </citation>
    <scope>NUCLEOTIDE SEQUENCE</scope>
    <source>
        <strain evidence="2">CBS 12478</strain>
    </source>
</reference>
<dbReference type="GeneID" id="43592692"/>
<dbReference type="InterPro" id="IPR013320">
    <property type="entry name" value="ConA-like_dom_sf"/>
</dbReference>
<dbReference type="Pfam" id="PF26113">
    <property type="entry name" value="GH16_XgeA"/>
    <property type="match status" value="1"/>
</dbReference>
<reference evidence="2" key="1">
    <citation type="submission" date="2017-08" db="EMBL/GenBank/DDBJ databases">
        <authorList>
            <person name="Cuomo C."/>
            <person name="Billmyre B."/>
            <person name="Heitman J."/>
        </authorList>
    </citation>
    <scope>NUCLEOTIDE SEQUENCE</scope>
    <source>
        <strain evidence="2">CBS 12478</strain>
    </source>
</reference>
<dbReference type="PANTHER" id="PTHR10963">
    <property type="entry name" value="GLYCOSYL HYDROLASE-RELATED"/>
    <property type="match status" value="1"/>
</dbReference>
<name>A0AAJ8LD20_9TREE</name>
<dbReference type="PANTHER" id="PTHR10963:SF24">
    <property type="entry name" value="GLYCOSIDASE C21B10.07-RELATED"/>
    <property type="match status" value="1"/>
</dbReference>
<dbReference type="SUPFAM" id="SSF49899">
    <property type="entry name" value="Concanavalin A-like lectins/glucanases"/>
    <property type="match status" value="1"/>
</dbReference>
<dbReference type="Proteomes" id="UP000322225">
    <property type="component" value="Chromosome 2"/>
</dbReference>
<sequence length="371" mass="40843">MSAIGSAPGRSEDQEIKRITLSALNFADELLAWGTNLANGGQADTYIRFVTSPGTLSLVFRSKHRNTKMLFDLVILLACISLSHAATYNLSRSWSGSDFYDDFTFRTFDDPTHGRVNYVDLNTARNNNLSFASGDTFVMRADSSHVVTPSARGRDSVRIHSKETFSDGVLVLDVTHMPVGCGTWPAFWTCTPGSWPVGGEIDIIEGVNGIGTNLASLHTPSGCTMPTTGRIMTGNYTGNDCLGENNSGCGVSDGRVRSFGQSFNDGQGGYFVMRRSAARGIATWFWPRLDPSIPHDISTPTSPSIYESMWSTPWANFPSTPNMCDMTNTNIMSPHEIIFDLTFCGDWAGNVWYAFTNAYWEIKGLRWYEEA</sequence>
<accession>A0AAJ8LD20</accession>
<dbReference type="InterPro" id="IPR050546">
    <property type="entry name" value="Glycosyl_Hydrlase_16"/>
</dbReference>